<evidence type="ECO:0000256" key="3">
    <source>
        <dbReference type="ARBA" id="ARBA00023002"/>
    </source>
</evidence>
<feature type="domain" description="Alcohol dehydrogenase iron-type/glycerol dehydrogenase GldA" evidence="5">
    <location>
        <begin position="11"/>
        <end position="172"/>
    </location>
</feature>
<sequence length="388" mass="39279">MTPFAFQTAGRVRFGRGVASQAVPEARARGDRVLIVHGRSTARAAPVLAGLKGAILLPCPAEPTLDMLDEALPVARAAGVEVVLGIGGGAVLDLAKALAALVPAPGQAMRYLEVVGEGQALDAAPLPFIAVPTTAGTGAEVTRNAVIGVPGHRRKVSLRDDRMLADLALVDPALADGTPRAVTLASGLDAVTQVIEPYLSCRANPVTDALCAAMIPRGFAALRRLMETEDAAARDDMALVSLTGGMALTNAGLGAVHGLAGVIGGVTGAAHGAICGALLPHVLSLNETVCRTLGQDTHRFEQIRTWIGGGYAEMADWAHGAGLPCLSDLGVTPDNVPEIARAASMSSSMKGNPAPLSPPQLETVLRSALGGQGHSAGGLPACGGRTSA</sequence>
<dbReference type="InterPro" id="IPR039697">
    <property type="entry name" value="Alcohol_dehydrogenase_Fe"/>
</dbReference>
<dbReference type="Proteomes" id="UP000243859">
    <property type="component" value="Unassembled WGS sequence"/>
</dbReference>
<keyword evidence="4" id="KW-0520">NAD</keyword>
<dbReference type="InterPro" id="IPR001670">
    <property type="entry name" value="ADH_Fe/GldA"/>
</dbReference>
<dbReference type="Gene3D" id="1.20.1090.10">
    <property type="entry name" value="Dehydroquinate synthase-like - alpha domain"/>
    <property type="match status" value="1"/>
</dbReference>
<accession>A0A2T5BRB8</accession>
<dbReference type="InterPro" id="IPR018211">
    <property type="entry name" value="ADH_Fe_CS"/>
</dbReference>
<dbReference type="RefSeq" id="WP_107892768.1">
    <property type="nucleotide sequence ID" value="NZ_NHSI01000059.1"/>
</dbReference>
<evidence type="ECO:0000256" key="2">
    <source>
        <dbReference type="ARBA" id="ARBA00007358"/>
    </source>
</evidence>
<evidence type="ECO:0000313" key="7">
    <source>
        <dbReference type="EMBL" id="PTN01795.1"/>
    </source>
</evidence>
<comment type="cofactor">
    <cofactor evidence="1">
        <name>Fe cation</name>
        <dbReference type="ChEBI" id="CHEBI:24875"/>
    </cofactor>
</comment>
<organism evidence="7 8">
    <name type="scientific">Rhodovulum imhoffii</name>
    <dbReference type="NCBI Taxonomy" id="365340"/>
    <lineage>
        <taxon>Bacteria</taxon>
        <taxon>Pseudomonadati</taxon>
        <taxon>Pseudomonadota</taxon>
        <taxon>Alphaproteobacteria</taxon>
        <taxon>Rhodobacterales</taxon>
        <taxon>Paracoccaceae</taxon>
        <taxon>Rhodovulum</taxon>
    </lineage>
</organism>
<dbReference type="Pfam" id="PF25137">
    <property type="entry name" value="ADH_Fe_C"/>
    <property type="match status" value="1"/>
</dbReference>
<dbReference type="GO" id="GO:0004022">
    <property type="term" value="F:alcohol dehydrogenase (NAD+) activity"/>
    <property type="evidence" value="ECO:0007669"/>
    <property type="project" value="TreeGrafter"/>
</dbReference>
<dbReference type="PROSITE" id="PS00913">
    <property type="entry name" value="ADH_IRON_1"/>
    <property type="match status" value="1"/>
</dbReference>
<evidence type="ECO:0000256" key="4">
    <source>
        <dbReference type="ARBA" id="ARBA00023027"/>
    </source>
</evidence>
<dbReference type="Gene3D" id="3.40.50.1970">
    <property type="match status" value="1"/>
</dbReference>
<dbReference type="CDD" id="cd08183">
    <property type="entry name" value="Fe-ADH-like"/>
    <property type="match status" value="1"/>
</dbReference>
<dbReference type="Pfam" id="PF00465">
    <property type="entry name" value="Fe-ADH"/>
    <property type="match status" value="1"/>
</dbReference>
<evidence type="ECO:0000256" key="1">
    <source>
        <dbReference type="ARBA" id="ARBA00001962"/>
    </source>
</evidence>
<dbReference type="AlphaFoldDB" id="A0A2T5BRB8"/>
<keyword evidence="3" id="KW-0560">Oxidoreductase</keyword>
<comment type="caution">
    <text evidence="7">The sequence shown here is derived from an EMBL/GenBank/DDBJ whole genome shotgun (WGS) entry which is preliminary data.</text>
</comment>
<dbReference type="PANTHER" id="PTHR11496:SF102">
    <property type="entry name" value="ALCOHOL DEHYDROGENASE 4"/>
    <property type="match status" value="1"/>
</dbReference>
<dbReference type="GO" id="GO:0046872">
    <property type="term" value="F:metal ion binding"/>
    <property type="evidence" value="ECO:0007669"/>
    <property type="project" value="InterPro"/>
</dbReference>
<gene>
    <name evidence="7" type="ORF">C8N32_11076</name>
</gene>
<keyword evidence="8" id="KW-1185">Reference proteome</keyword>
<dbReference type="EMBL" id="QAAA01000010">
    <property type="protein sequence ID" value="PTN01795.1"/>
    <property type="molecule type" value="Genomic_DNA"/>
</dbReference>
<evidence type="ECO:0000313" key="8">
    <source>
        <dbReference type="Proteomes" id="UP000243859"/>
    </source>
</evidence>
<dbReference type="OrthoDB" id="9815791at2"/>
<evidence type="ECO:0000259" key="6">
    <source>
        <dbReference type="Pfam" id="PF25137"/>
    </source>
</evidence>
<dbReference type="SUPFAM" id="SSF56796">
    <property type="entry name" value="Dehydroquinate synthase-like"/>
    <property type="match status" value="1"/>
</dbReference>
<dbReference type="PANTHER" id="PTHR11496">
    <property type="entry name" value="ALCOHOL DEHYDROGENASE"/>
    <property type="match status" value="1"/>
</dbReference>
<name>A0A2T5BRB8_9RHOB</name>
<proteinExistence type="inferred from homology"/>
<comment type="similarity">
    <text evidence="2">Belongs to the iron-containing alcohol dehydrogenase family.</text>
</comment>
<feature type="domain" description="Fe-containing alcohol dehydrogenase-like C-terminal" evidence="6">
    <location>
        <begin position="183"/>
        <end position="368"/>
    </location>
</feature>
<reference evidence="7 8" key="1">
    <citation type="submission" date="2018-04" db="EMBL/GenBank/DDBJ databases">
        <title>Genomic Encyclopedia of Archaeal and Bacterial Type Strains, Phase II (KMG-II): from individual species to whole genera.</title>
        <authorList>
            <person name="Goeker M."/>
        </authorList>
    </citation>
    <scope>NUCLEOTIDE SEQUENCE [LARGE SCALE GENOMIC DNA]</scope>
    <source>
        <strain evidence="7 8">DSM 18064</strain>
    </source>
</reference>
<dbReference type="InterPro" id="IPR056798">
    <property type="entry name" value="ADH_Fe_C"/>
</dbReference>
<evidence type="ECO:0000259" key="5">
    <source>
        <dbReference type="Pfam" id="PF00465"/>
    </source>
</evidence>
<protein>
    <submittedName>
        <fullName evidence="7">Uncharacterized protein</fullName>
    </submittedName>
</protein>